<gene>
    <name evidence="3" type="ORF">GMI68_00600</name>
</gene>
<protein>
    <recommendedName>
        <fullName evidence="2">tRNA nuclease CdiA C-terminal domain-containing protein</fullName>
    </recommendedName>
</protein>
<dbReference type="Proteomes" id="UP000636394">
    <property type="component" value="Unassembled WGS sequence"/>
</dbReference>
<dbReference type="RefSeq" id="WP_261433890.1">
    <property type="nucleotide sequence ID" value="NZ_WPCR01000001.1"/>
</dbReference>
<reference evidence="3 4" key="1">
    <citation type="submission" date="2019-11" db="EMBL/GenBank/DDBJ databases">
        <title>Eggerthellaceae novel genus isolated from the rectal contents of marmort.</title>
        <authorList>
            <person name="Zhang G."/>
        </authorList>
    </citation>
    <scope>NUCLEOTIDE SEQUENCE [LARGE SCALE GENOMIC DNA]</scope>
    <source>
        <strain evidence="4">zg-886</strain>
    </source>
</reference>
<feature type="domain" description="tRNA nuclease CdiA C-terminal" evidence="2">
    <location>
        <begin position="97"/>
        <end position="176"/>
    </location>
</feature>
<evidence type="ECO:0000259" key="2">
    <source>
        <dbReference type="Pfam" id="PF18451"/>
    </source>
</evidence>
<dbReference type="InterPro" id="IPR040559">
    <property type="entry name" value="CdiA_C"/>
</dbReference>
<evidence type="ECO:0000256" key="1">
    <source>
        <dbReference type="SAM" id="MobiDB-lite"/>
    </source>
</evidence>
<keyword evidence="4" id="KW-1185">Reference proteome</keyword>
<name>A0ABX0IFA4_9ACTN</name>
<feature type="region of interest" description="Disordered" evidence="1">
    <location>
        <begin position="1"/>
        <end position="42"/>
    </location>
</feature>
<accession>A0ABX0IFA4</accession>
<dbReference type="EMBL" id="WPCR01000001">
    <property type="protein sequence ID" value="NHM13283.1"/>
    <property type="molecule type" value="Genomic_DNA"/>
</dbReference>
<dbReference type="Gene3D" id="3.40.1350.120">
    <property type="match status" value="1"/>
</dbReference>
<comment type="caution">
    <text evidence="3">The sequence shown here is derived from an EMBL/GenBank/DDBJ whole genome shotgun (WGS) entry which is preliminary data.</text>
</comment>
<evidence type="ECO:0000313" key="3">
    <source>
        <dbReference type="EMBL" id="NHM13283.1"/>
    </source>
</evidence>
<proteinExistence type="predicted"/>
<evidence type="ECO:0000313" key="4">
    <source>
        <dbReference type="Proteomes" id="UP000636394"/>
    </source>
</evidence>
<organism evidence="3 4">
    <name type="scientific">Xiamenia xianingshaonis</name>
    <dbReference type="NCBI Taxonomy" id="2682776"/>
    <lineage>
        <taxon>Bacteria</taxon>
        <taxon>Bacillati</taxon>
        <taxon>Actinomycetota</taxon>
        <taxon>Coriobacteriia</taxon>
        <taxon>Eggerthellales</taxon>
        <taxon>Eggerthellaceae</taxon>
        <taxon>Xiamenia</taxon>
    </lineage>
</organism>
<sequence>MAQADDASRRSRRGGSAVPQLATFPSAPTRKHKQPRSSAVVNSMPNRYNCVMTHRQGNITAPMHLNIQDHEMATARAIADYGLDVEFVPQTKGNRTKSADFVAGGVLWEVKAPTSNSLRVVQKRLREALHQSRDLIFDSRRMKGLSNQAIFAEVSKWGNNLRSVRRLLYVDKSGRVTKIK</sequence>
<dbReference type="Pfam" id="PF18451">
    <property type="entry name" value="CdiA_C"/>
    <property type="match status" value="1"/>
</dbReference>